<proteinExistence type="inferred from homology"/>
<comment type="similarity">
    <text evidence="1 4">Belongs to the glycosyl hydrolase 1 family.</text>
</comment>
<protein>
    <submittedName>
        <fullName evidence="5">Uncharacterized protein</fullName>
    </submittedName>
</protein>
<dbReference type="SUPFAM" id="SSF51445">
    <property type="entry name" value="(Trans)glycosidases"/>
    <property type="match status" value="1"/>
</dbReference>
<dbReference type="AlphaFoldDB" id="A0AAV8ZWD8"/>
<accession>A0AAV8ZWD8</accession>
<evidence type="ECO:0000313" key="6">
    <source>
        <dbReference type="Proteomes" id="UP001162156"/>
    </source>
</evidence>
<evidence type="ECO:0000256" key="1">
    <source>
        <dbReference type="ARBA" id="ARBA00010838"/>
    </source>
</evidence>
<dbReference type="PANTHER" id="PTHR10353:SF36">
    <property type="entry name" value="LP05116P"/>
    <property type="match status" value="1"/>
</dbReference>
<evidence type="ECO:0000256" key="4">
    <source>
        <dbReference type="RuleBase" id="RU003690"/>
    </source>
</evidence>
<reference evidence="5" key="1">
    <citation type="journal article" date="2023" name="Insect Mol. Biol.">
        <title>Genome sequencing provides insights into the evolution of gene families encoding plant cell wall-degrading enzymes in longhorned beetles.</title>
        <authorList>
            <person name="Shin N.R."/>
            <person name="Okamura Y."/>
            <person name="Kirsch R."/>
            <person name="Pauchet Y."/>
        </authorList>
    </citation>
    <scope>NUCLEOTIDE SEQUENCE</scope>
    <source>
        <strain evidence="5">RBIC_L_NR</strain>
    </source>
</reference>
<dbReference type="Gene3D" id="3.20.20.80">
    <property type="entry name" value="Glycosidases"/>
    <property type="match status" value="1"/>
</dbReference>
<dbReference type="GO" id="GO:0005975">
    <property type="term" value="P:carbohydrate metabolic process"/>
    <property type="evidence" value="ECO:0007669"/>
    <property type="project" value="InterPro"/>
</dbReference>
<dbReference type="Pfam" id="PF00232">
    <property type="entry name" value="Glyco_hydro_1"/>
    <property type="match status" value="1"/>
</dbReference>
<organism evidence="5 6">
    <name type="scientific">Rhamnusium bicolor</name>
    <dbReference type="NCBI Taxonomy" id="1586634"/>
    <lineage>
        <taxon>Eukaryota</taxon>
        <taxon>Metazoa</taxon>
        <taxon>Ecdysozoa</taxon>
        <taxon>Arthropoda</taxon>
        <taxon>Hexapoda</taxon>
        <taxon>Insecta</taxon>
        <taxon>Pterygota</taxon>
        <taxon>Neoptera</taxon>
        <taxon>Endopterygota</taxon>
        <taxon>Coleoptera</taxon>
        <taxon>Polyphaga</taxon>
        <taxon>Cucujiformia</taxon>
        <taxon>Chrysomeloidea</taxon>
        <taxon>Cerambycidae</taxon>
        <taxon>Lepturinae</taxon>
        <taxon>Rhagiini</taxon>
        <taxon>Rhamnusium</taxon>
    </lineage>
</organism>
<sequence>MMLLTKIVSIWGITQFPSGFKFGAATASYQVEGGWNESGKGESIWDHFTHTHPELVVDHTTGDISCDSYHLWKKDVNILKEIGVNYYRFSLSWPRILPDGFSNVVNEDGIRYYNDLINELLKHNMEPMVYIGGWTNPDTAKYFEDYAWIAFKLFGDRVKRWITINEPSSICEDTYGNGKGAPHLKSPGIGDYLCGRTLLLAHARGFHTYDKYFRKTQNGKIGITIDSIWAEPKTNATKDIEAAEREMQMGVSLRLT</sequence>
<name>A0AAV8ZWD8_9CUCU</name>
<dbReference type="InterPro" id="IPR017853">
    <property type="entry name" value="GH"/>
</dbReference>
<dbReference type="Proteomes" id="UP001162156">
    <property type="component" value="Unassembled WGS sequence"/>
</dbReference>
<gene>
    <name evidence="5" type="ORF">NQ314_001032</name>
</gene>
<dbReference type="GO" id="GO:0008422">
    <property type="term" value="F:beta-glucosidase activity"/>
    <property type="evidence" value="ECO:0007669"/>
    <property type="project" value="TreeGrafter"/>
</dbReference>
<dbReference type="InterPro" id="IPR033132">
    <property type="entry name" value="GH_1_N_CS"/>
</dbReference>
<evidence type="ECO:0000256" key="3">
    <source>
        <dbReference type="ARBA" id="ARBA00023295"/>
    </source>
</evidence>
<evidence type="ECO:0000313" key="5">
    <source>
        <dbReference type="EMBL" id="KAJ8970762.1"/>
    </source>
</evidence>
<keyword evidence="6" id="KW-1185">Reference proteome</keyword>
<keyword evidence="2" id="KW-0378">Hydrolase</keyword>
<dbReference type="PROSITE" id="PS00653">
    <property type="entry name" value="GLYCOSYL_HYDROL_F1_2"/>
    <property type="match status" value="1"/>
</dbReference>
<dbReference type="EMBL" id="JANEYF010000311">
    <property type="protein sequence ID" value="KAJ8970762.1"/>
    <property type="molecule type" value="Genomic_DNA"/>
</dbReference>
<dbReference type="InterPro" id="IPR001360">
    <property type="entry name" value="Glyco_hydro_1"/>
</dbReference>
<keyword evidence="3" id="KW-0326">Glycosidase</keyword>
<evidence type="ECO:0000256" key="2">
    <source>
        <dbReference type="ARBA" id="ARBA00022801"/>
    </source>
</evidence>
<comment type="caution">
    <text evidence="5">The sequence shown here is derived from an EMBL/GenBank/DDBJ whole genome shotgun (WGS) entry which is preliminary data.</text>
</comment>
<dbReference type="PANTHER" id="PTHR10353">
    <property type="entry name" value="GLYCOSYL HYDROLASE"/>
    <property type="match status" value="1"/>
</dbReference>